<proteinExistence type="predicted"/>
<name>M9LNU3_PAEPP</name>
<keyword evidence="3" id="KW-1185">Reference proteome</keyword>
<feature type="transmembrane region" description="Helical" evidence="1">
    <location>
        <begin position="237"/>
        <end position="255"/>
    </location>
</feature>
<keyword evidence="1" id="KW-1133">Transmembrane helix</keyword>
<feature type="transmembrane region" description="Helical" evidence="1">
    <location>
        <begin position="261"/>
        <end position="284"/>
    </location>
</feature>
<dbReference type="RefSeq" id="WP_006285481.1">
    <property type="nucleotide sequence ID" value="NZ_BALG01000071.1"/>
</dbReference>
<dbReference type="EMBL" id="BALG01000071">
    <property type="protein sequence ID" value="GAC42081.1"/>
    <property type="molecule type" value="Genomic_DNA"/>
</dbReference>
<accession>M9LNU3</accession>
<feature type="transmembrane region" description="Helical" evidence="1">
    <location>
        <begin position="68"/>
        <end position="101"/>
    </location>
</feature>
<evidence type="ECO:0000313" key="2">
    <source>
        <dbReference type="EMBL" id="GAC42081.1"/>
    </source>
</evidence>
<keyword evidence="1" id="KW-0472">Membrane</keyword>
<keyword evidence="1" id="KW-0812">Transmembrane</keyword>
<dbReference type="OrthoDB" id="2541577at2"/>
<protein>
    <submittedName>
        <fullName evidence="2">Flp pilus assembly protein</fullName>
    </submittedName>
</protein>
<gene>
    <name evidence="2" type="ORF">PPOP_1438</name>
</gene>
<evidence type="ECO:0000256" key="1">
    <source>
        <dbReference type="SAM" id="Phobius"/>
    </source>
</evidence>
<reference evidence="2 3" key="1">
    <citation type="submission" date="2012-10" db="EMBL/GenBank/DDBJ databases">
        <title>Draft Genome Sequence of Paenibacillus popilliae ATCC 14706T.</title>
        <authorList>
            <person name="Iiyama K."/>
            <person name="Mori K."/>
            <person name="Mon H."/>
            <person name="Chieda Y."/>
            <person name="Lee J.M."/>
            <person name="Kusakabe T."/>
            <person name="Tashiro K."/>
            <person name="Asano S."/>
            <person name="Yasunaga-Aoki C."/>
            <person name="Shimizu S."/>
        </authorList>
    </citation>
    <scope>NUCLEOTIDE SEQUENCE [LARGE SCALE GENOMIC DNA]</scope>
    <source>
        <strain evidence="2 3">ATCC 14706</strain>
    </source>
</reference>
<organism evidence="2 3">
    <name type="scientific">Paenibacillus popilliae ATCC 14706</name>
    <dbReference type="NCBI Taxonomy" id="1212764"/>
    <lineage>
        <taxon>Bacteria</taxon>
        <taxon>Bacillati</taxon>
        <taxon>Bacillota</taxon>
        <taxon>Bacilli</taxon>
        <taxon>Bacillales</taxon>
        <taxon>Paenibacillaceae</taxon>
        <taxon>Paenibacillus</taxon>
    </lineage>
</organism>
<comment type="caution">
    <text evidence="2">The sequence shown here is derived from an EMBL/GenBank/DDBJ whole genome shotgun (WGS) entry which is preliminary data.</text>
</comment>
<evidence type="ECO:0000313" key="3">
    <source>
        <dbReference type="Proteomes" id="UP000029453"/>
    </source>
</evidence>
<sequence>MVRVVAFLFIFLSVVWGAALFIVTKPATTNTPTEYRKRADALARALGLQKVQHKAQCSDVEMTAGTYISLVIGSFMIGLLISIVSGNYFFIALGVLLGYTVPLHLMKVNQRNRRNELLFEVPEYLKILTSKLLNFSNASYAMKDSLEDYNGSVKKMMQEASDSLRLGFSLETVLTELKVKIRLRRFDEFADKLLAAEANGYTEQAVASLKATIRGMSEDAIYVKKLQIKAKTEMKSTYVQALLIICLPIMLSLINTNSVNIFTGTLVGQIYVTFLVGVIMFCIFKKYNCLSLNLNEL</sequence>
<dbReference type="Proteomes" id="UP000029453">
    <property type="component" value="Unassembled WGS sequence"/>
</dbReference>
<dbReference type="AlphaFoldDB" id="M9LNU3"/>